<dbReference type="PANTHER" id="PTHR13937">
    <property type="entry name" value="EUKARYOTIC TRANSLATION INITATION FACTOR 3, SUBUNIT 8 EIF3S8 -RELATED"/>
    <property type="match status" value="1"/>
</dbReference>
<proteinExistence type="evidence at transcript level"/>
<dbReference type="SUPFAM" id="SSF46785">
    <property type="entry name" value="Winged helix' DNA-binding domain"/>
    <property type="match status" value="1"/>
</dbReference>
<protein>
    <submittedName>
        <fullName evidence="6">Eukaryotic translation initiation factor 3 subunit C</fullName>
    </submittedName>
</protein>
<dbReference type="PANTHER" id="PTHR13937:SF0">
    <property type="entry name" value="EUKARYOTIC TRANSLATION INITIATION FACTOR 3 SUBUNIT C-RELATED"/>
    <property type="match status" value="1"/>
</dbReference>
<dbReference type="InterPro" id="IPR008905">
    <property type="entry name" value="EIF3C_N_dom"/>
</dbReference>
<feature type="domain" description="PCI" evidence="5">
    <location>
        <begin position="663"/>
        <end position="835"/>
    </location>
</feature>
<keyword evidence="2 6" id="KW-0396">Initiation factor</keyword>
<feature type="compositionally biased region" description="Basic and acidic residues" evidence="4">
    <location>
        <begin position="399"/>
        <end position="418"/>
    </location>
</feature>
<dbReference type="InterPro" id="IPR027516">
    <property type="entry name" value="EIF3C"/>
</dbReference>
<evidence type="ECO:0000259" key="5">
    <source>
        <dbReference type="PROSITE" id="PS50250"/>
    </source>
</evidence>
<name>A0A6A7G0B0_9CRUS</name>
<keyword evidence="3" id="KW-0648">Protein biosynthesis</keyword>
<evidence type="ECO:0000256" key="3">
    <source>
        <dbReference type="ARBA" id="ARBA00022917"/>
    </source>
</evidence>
<reference evidence="6" key="1">
    <citation type="submission" date="2017-11" db="EMBL/GenBank/DDBJ databases">
        <title>The sensing device of the deep-sea amphipod.</title>
        <authorList>
            <person name="Kobayashi H."/>
            <person name="Nagahama T."/>
            <person name="Arai W."/>
            <person name="Sasagawa Y."/>
            <person name="Umeda M."/>
            <person name="Hayashi T."/>
            <person name="Nikaido I."/>
            <person name="Watanabe H."/>
            <person name="Oguri K."/>
            <person name="Kitazato H."/>
            <person name="Fujioka K."/>
            <person name="Kido Y."/>
            <person name="Takami H."/>
        </authorList>
    </citation>
    <scope>NUCLEOTIDE SEQUENCE</scope>
    <source>
        <tissue evidence="6">Whole body</tissue>
    </source>
</reference>
<dbReference type="GO" id="GO:0031369">
    <property type="term" value="F:translation initiation factor binding"/>
    <property type="evidence" value="ECO:0007669"/>
    <property type="project" value="InterPro"/>
</dbReference>
<dbReference type="GO" id="GO:0003723">
    <property type="term" value="F:RNA binding"/>
    <property type="evidence" value="ECO:0007669"/>
    <property type="project" value="InterPro"/>
</dbReference>
<dbReference type="EMBL" id="IACT01004582">
    <property type="protein sequence ID" value="LAC23769.1"/>
    <property type="molecule type" value="mRNA"/>
</dbReference>
<feature type="compositionally biased region" description="Acidic residues" evidence="4">
    <location>
        <begin position="178"/>
        <end position="214"/>
    </location>
</feature>
<dbReference type="InterPro" id="IPR036390">
    <property type="entry name" value="WH_DNA-bd_sf"/>
</dbReference>
<feature type="region of interest" description="Disordered" evidence="4">
    <location>
        <begin position="175"/>
        <end position="225"/>
    </location>
</feature>
<evidence type="ECO:0000313" key="6">
    <source>
        <dbReference type="EMBL" id="LAC23769.1"/>
    </source>
</evidence>
<feature type="region of interest" description="Disordered" evidence="4">
    <location>
        <begin position="864"/>
        <end position="897"/>
    </location>
</feature>
<feature type="region of interest" description="Disordered" evidence="4">
    <location>
        <begin position="1"/>
        <end position="28"/>
    </location>
</feature>
<dbReference type="Pfam" id="PF05470">
    <property type="entry name" value="eIF-3c_N"/>
    <property type="match status" value="2"/>
</dbReference>
<dbReference type="InterPro" id="IPR000717">
    <property type="entry name" value="PCI_dom"/>
</dbReference>
<sequence length="897" mass="102437">MSRFFAASDSESDSEGSDSDQGVGLGGQLLDGFQENAAGATLAARFIFEDSDSEDERRVVRSQKEKRFDELQSTIRLLKNHMKIRDWLHIASEYDKLQNQISNAKLSPVIKAEGVPRFYLKAIVLLCDFVELSYADKVARKKLSQSNAKSLSKLRQHLTKKNKLFIKELKEYRLNPDEDKEEESDESEAEDESKADDQDDNSDDSIDWDTDSNDSDGSVTAGTGGFSLNKDEITRDFWVKKASSSDKPLKKAKETKTVRVKTIKEKEETVKQQVDWTPELIQKKLQEVFKSRGRAGFDKKQAIIDLEEMNNHAQSSTAKVAVLCALIGALNDMNLNKSTYMNVRLWKQCLDVVARLVDVLRVSPELRLKELDEDDVGEEDLYDEGPEVDEFAQADQAAADEKARQNKPSSEEKKSKTDEVDESLGFETIRGNLYAYVTLLSREYRKSLQFLDFNEPSYAARREDEESLLTLVRKVCEYYEFIGNKKGKSRMCLIILEHIYQHHDEKQDIHNDLCNPDLLLKPSEFHGSIPVLEPPNDEVQQLCSFVFQAGDSRSKTHALLQRVTHYAIHNRYSHARDLLLMSHLADSIANGDVATKVLFNRTQAFLALAAFRCERYNSAMRILAEIYVTQRIKEILAQGVSGTRWNERDLQQEHIDRKRTFPNHLHISLDLLESVHLVSAMLLEIPNLALNPADDWKFQISRTFRRLYDQFLSDAFHGPPENTRDYILHAAVALSKGNWRLCNEHIMSLKMWSITPNEEKVRAQVTKSIKEAGLFTYLIVYGAQYVTLCLTNLAKMFELTVRDVHRILSRMIATKELHASLNQPAKTLIVHVKSSGYLQKMAISYSNKLNSFVDQNEKLLETVAGRSGGYSKRDNRDGDSSSHRRATASKTDSWKRF</sequence>
<evidence type="ECO:0000256" key="4">
    <source>
        <dbReference type="SAM" id="MobiDB-lite"/>
    </source>
</evidence>
<keyword evidence="1" id="KW-0963">Cytoplasm</keyword>
<organism evidence="6">
    <name type="scientific">Hirondellea gigas</name>
    <dbReference type="NCBI Taxonomy" id="1518452"/>
    <lineage>
        <taxon>Eukaryota</taxon>
        <taxon>Metazoa</taxon>
        <taxon>Ecdysozoa</taxon>
        <taxon>Arthropoda</taxon>
        <taxon>Crustacea</taxon>
        <taxon>Multicrustacea</taxon>
        <taxon>Malacostraca</taxon>
        <taxon>Eumalacostraca</taxon>
        <taxon>Peracarida</taxon>
        <taxon>Amphipoda</taxon>
        <taxon>Amphilochidea</taxon>
        <taxon>Lysianassida</taxon>
        <taxon>Lysianassidira</taxon>
        <taxon>Lysianassoidea</taxon>
        <taxon>Lysianassidae</taxon>
        <taxon>Hirondellea</taxon>
    </lineage>
</organism>
<dbReference type="GO" id="GO:0005852">
    <property type="term" value="C:eukaryotic translation initiation factor 3 complex"/>
    <property type="evidence" value="ECO:0007669"/>
    <property type="project" value="InterPro"/>
</dbReference>
<evidence type="ECO:0000256" key="1">
    <source>
        <dbReference type="ARBA" id="ARBA00022490"/>
    </source>
</evidence>
<dbReference type="AlphaFoldDB" id="A0A6A7G0B0"/>
<dbReference type="GO" id="GO:0003743">
    <property type="term" value="F:translation initiation factor activity"/>
    <property type="evidence" value="ECO:0007669"/>
    <property type="project" value="UniProtKB-KW"/>
</dbReference>
<dbReference type="Pfam" id="PF01399">
    <property type="entry name" value="PCI"/>
    <property type="match status" value="1"/>
</dbReference>
<feature type="compositionally biased region" description="Basic and acidic residues" evidence="4">
    <location>
        <begin position="871"/>
        <end position="882"/>
    </location>
</feature>
<dbReference type="SMART" id="SM00088">
    <property type="entry name" value="PINT"/>
    <property type="match status" value="1"/>
</dbReference>
<evidence type="ECO:0000256" key="2">
    <source>
        <dbReference type="ARBA" id="ARBA00022540"/>
    </source>
</evidence>
<accession>A0A6A7G0B0</accession>
<dbReference type="PROSITE" id="PS50250">
    <property type="entry name" value="PCI"/>
    <property type="match status" value="1"/>
</dbReference>
<feature type="region of interest" description="Disordered" evidence="4">
    <location>
        <begin position="395"/>
        <end position="421"/>
    </location>
</feature>